<dbReference type="PANTHER" id="PTHR43711">
    <property type="entry name" value="TWO-COMPONENT HISTIDINE KINASE"/>
    <property type="match status" value="1"/>
</dbReference>
<dbReference type="Gene3D" id="3.30.565.10">
    <property type="entry name" value="Histidine kinase-like ATPase, C-terminal domain"/>
    <property type="match status" value="1"/>
</dbReference>
<feature type="modified residue" description="4-aspartylphosphate" evidence="7">
    <location>
        <position position="504"/>
    </location>
</feature>
<gene>
    <name evidence="11" type="ORF">GCM10008090_24940</name>
</gene>
<evidence type="ECO:0000256" key="6">
    <source>
        <dbReference type="ARBA" id="ARBA00023012"/>
    </source>
</evidence>
<comment type="catalytic activity">
    <reaction evidence="1">
        <text>ATP + protein L-histidine = ADP + protein N-phospho-L-histidine.</text>
        <dbReference type="EC" id="2.7.13.3"/>
    </reaction>
</comment>
<evidence type="ECO:0000256" key="1">
    <source>
        <dbReference type="ARBA" id="ARBA00000085"/>
    </source>
</evidence>
<sequence>MSEKFKLYVAEERAKSTAEHALVSILSELGHSTLTVALLWSMFPASELLAWFACAATVSLIVYILHNQVLPDKPLYTPRRWFFSVTCSSFSVGFVWGLVPVLFFSPDNIVYLAFIIALYTGYVSGGLSVTFTHQPSFVAFSTGITLPFAARMFFQDEQVYNTIGALAIFYVAMLIYVSKNMNTLFLETAKIQFANLQLVEDLAREKEAVEQAVSAKDRFLAAASHDLRQPLNAISLFVDALRPLQTKAAGNQIIEKIRLSLKGLNSMLHSLLDISRLDAGAVDSTPKHTSLTTLTAQLVEEYQTKAAHLRLVNELDDEYTVFANPTLVYRVVRNLVDNAVKYTNEGLVTLRARQDDDTVYLEIEDTGIGIPQEKLTTVFDEFEQLNNPERNREKGLGLGLAIVKRLCDLGKIEIQLKSKLGFGTLVSLRLRRGVITEPGDHAEPNSDSLHGKLIAVIDDEQSILDGMQHLVSSWGCDTIVGESQDKIMAALTQQSRVPDLIISDLRLREGSRGIDVIDVICEEYNTDIPAILVTGDTAPEHINEAQQSGLSVIYKPVDVQLLQAEVIQLIQQHHP</sequence>
<dbReference type="PRINTS" id="PR00344">
    <property type="entry name" value="BCTRLSENSOR"/>
</dbReference>
<dbReference type="PROSITE" id="PS50109">
    <property type="entry name" value="HIS_KIN"/>
    <property type="match status" value="1"/>
</dbReference>
<dbReference type="InterPro" id="IPR050736">
    <property type="entry name" value="Sensor_HK_Regulatory"/>
</dbReference>
<dbReference type="SMART" id="SM00387">
    <property type="entry name" value="HATPase_c"/>
    <property type="match status" value="1"/>
</dbReference>
<keyword evidence="12" id="KW-1185">Reference proteome</keyword>
<dbReference type="InterPro" id="IPR036890">
    <property type="entry name" value="HATPase_C_sf"/>
</dbReference>
<proteinExistence type="predicted"/>
<feature type="transmembrane region" description="Helical" evidence="8">
    <location>
        <begin position="109"/>
        <end position="129"/>
    </location>
</feature>
<dbReference type="EMBL" id="BMXA01000004">
    <property type="protein sequence ID" value="GHA14173.1"/>
    <property type="molecule type" value="Genomic_DNA"/>
</dbReference>
<organism evidence="11 12">
    <name type="scientific">Arenicella chitinivorans</name>
    <dbReference type="NCBI Taxonomy" id="1329800"/>
    <lineage>
        <taxon>Bacteria</taxon>
        <taxon>Pseudomonadati</taxon>
        <taxon>Pseudomonadota</taxon>
        <taxon>Gammaproteobacteria</taxon>
        <taxon>Arenicellales</taxon>
        <taxon>Arenicellaceae</taxon>
        <taxon>Arenicella</taxon>
    </lineage>
</organism>
<evidence type="ECO:0000313" key="12">
    <source>
        <dbReference type="Proteomes" id="UP000614811"/>
    </source>
</evidence>
<dbReference type="Proteomes" id="UP000614811">
    <property type="component" value="Unassembled WGS sequence"/>
</dbReference>
<dbReference type="SUPFAM" id="SSF52172">
    <property type="entry name" value="CheY-like"/>
    <property type="match status" value="1"/>
</dbReference>
<dbReference type="Gene3D" id="1.10.287.130">
    <property type="match status" value="1"/>
</dbReference>
<evidence type="ECO:0000259" key="9">
    <source>
        <dbReference type="PROSITE" id="PS50109"/>
    </source>
</evidence>
<evidence type="ECO:0000256" key="3">
    <source>
        <dbReference type="ARBA" id="ARBA00022553"/>
    </source>
</evidence>
<keyword evidence="8" id="KW-0472">Membrane</keyword>
<dbReference type="SUPFAM" id="SSF47384">
    <property type="entry name" value="Homodimeric domain of signal transducing histidine kinase"/>
    <property type="match status" value="1"/>
</dbReference>
<reference evidence="11" key="2">
    <citation type="submission" date="2020-09" db="EMBL/GenBank/DDBJ databases">
        <authorList>
            <person name="Sun Q."/>
            <person name="Kim S."/>
        </authorList>
    </citation>
    <scope>NUCLEOTIDE SEQUENCE</scope>
    <source>
        <strain evidence="11">KCTC 12711</strain>
    </source>
</reference>
<name>A0A918RVL1_9GAMM</name>
<evidence type="ECO:0000256" key="2">
    <source>
        <dbReference type="ARBA" id="ARBA00012438"/>
    </source>
</evidence>
<evidence type="ECO:0000256" key="5">
    <source>
        <dbReference type="ARBA" id="ARBA00022777"/>
    </source>
</evidence>
<dbReference type="Pfam" id="PF00072">
    <property type="entry name" value="Response_reg"/>
    <property type="match status" value="1"/>
</dbReference>
<dbReference type="InterPro" id="IPR003594">
    <property type="entry name" value="HATPase_dom"/>
</dbReference>
<feature type="transmembrane region" description="Helical" evidence="8">
    <location>
        <begin position="21"/>
        <end position="43"/>
    </location>
</feature>
<dbReference type="Gene3D" id="3.40.50.2300">
    <property type="match status" value="1"/>
</dbReference>
<keyword evidence="6" id="KW-0902">Two-component regulatory system</keyword>
<dbReference type="CDD" id="cd00082">
    <property type="entry name" value="HisKA"/>
    <property type="match status" value="1"/>
</dbReference>
<keyword evidence="8" id="KW-1133">Transmembrane helix</keyword>
<dbReference type="Pfam" id="PF00512">
    <property type="entry name" value="HisKA"/>
    <property type="match status" value="1"/>
</dbReference>
<dbReference type="EC" id="2.7.13.3" evidence="2"/>
<feature type="transmembrane region" description="Helical" evidence="8">
    <location>
        <begin position="81"/>
        <end position="103"/>
    </location>
</feature>
<keyword evidence="8" id="KW-0812">Transmembrane</keyword>
<dbReference type="PROSITE" id="PS50110">
    <property type="entry name" value="RESPONSE_REGULATORY"/>
    <property type="match status" value="1"/>
</dbReference>
<dbReference type="PANTHER" id="PTHR43711:SF1">
    <property type="entry name" value="HISTIDINE KINASE 1"/>
    <property type="match status" value="1"/>
</dbReference>
<dbReference type="SMART" id="SM00388">
    <property type="entry name" value="HisKA"/>
    <property type="match status" value="1"/>
</dbReference>
<dbReference type="Pfam" id="PF02518">
    <property type="entry name" value="HATPase_c"/>
    <property type="match status" value="1"/>
</dbReference>
<evidence type="ECO:0000256" key="7">
    <source>
        <dbReference type="PROSITE-ProRule" id="PRU00169"/>
    </source>
</evidence>
<dbReference type="InterPro" id="IPR011006">
    <property type="entry name" value="CheY-like_superfamily"/>
</dbReference>
<dbReference type="RefSeq" id="WP_189401720.1">
    <property type="nucleotide sequence ID" value="NZ_BMXA01000004.1"/>
</dbReference>
<evidence type="ECO:0000313" key="11">
    <source>
        <dbReference type="EMBL" id="GHA14173.1"/>
    </source>
</evidence>
<dbReference type="InterPro" id="IPR004358">
    <property type="entry name" value="Sig_transdc_His_kin-like_C"/>
</dbReference>
<feature type="transmembrane region" description="Helical" evidence="8">
    <location>
        <begin position="49"/>
        <end position="69"/>
    </location>
</feature>
<keyword evidence="5 11" id="KW-0418">Kinase</keyword>
<keyword evidence="4" id="KW-0808">Transferase</keyword>
<feature type="transmembrane region" description="Helical" evidence="8">
    <location>
        <begin position="160"/>
        <end position="177"/>
    </location>
</feature>
<dbReference type="SUPFAM" id="SSF55874">
    <property type="entry name" value="ATPase domain of HSP90 chaperone/DNA topoisomerase II/histidine kinase"/>
    <property type="match status" value="1"/>
</dbReference>
<dbReference type="AlphaFoldDB" id="A0A918RVL1"/>
<dbReference type="SMART" id="SM00448">
    <property type="entry name" value="REC"/>
    <property type="match status" value="1"/>
</dbReference>
<dbReference type="CDD" id="cd00156">
    <property type="entry name" value="REC"/>
    <property type="match status" value="1"/>
</dbReference>
<accession>A0A918RVL1</accession>
<comment type="caution">
    <text evidence="11">The sequence shown here is derived from an EMBL/GenBank/DDBJ whole genome shotgun (WGS) entry which is preliminary data.</text>
</comment>
<reference evidence="11" key="1">
    <citation type="journal article" date="2014" name="Int. J. Syst. Evol. Microbiol.">
        <title>Complete genome sequence of Corynebacterium casei LMG S-19264T (=DSM 44701T), isolated from a smear-ripened cheese.</title>
        <authorList>
            <consortium name="US DOE Joint Genome Institute (JGI-PGF)"/>
            <person name="Walter F."/>
            <person name="Albersmeier A."/>
            <person name="Kalinowski J."/>
            <person name="Ruckert C."/>
        </authorList>
    </citation>
    <scope>NUCLEOTIDE SEQUENCE</scope>
    <source>
        <strain evidence="11">KCTC 12711</strain>
    </source>
</reference>
<protein>
    <recommendedName>
        <fullName evidence="2">histidine kinase</fullName>
        <ecNumber evidence="2">2.7.13.3</ecNumber>
    </recommendedName>
</protein>
<dbReference type="InterPro" id="IPR036097">
    <property type="entry name" value="HisK_dim/P_sf"/>
</dbReference>
<dbReference type="GO" id="GO:0000155">
    <property type="term" value="F:phosphorelay sensor kinase activity"/>
    <property type="evidence" value="ECO:0007669"/>
    <property type="project" value="InterPro"/>
</dbReference>
<feature type="domain" description="Response regulatory" evidence="10">
    <location>
        <begin position="453"/>
        <end position="570"/>
    </location>
</feature>
<dbReference type="InterPro" id="IPR005467">
    <property type="entry name" value="His_kinase_dom"/>
</dbReference>
<evidence type="ECO:0000256" key="8">
    <source>
        <dbReference type="SAM" id="Phobius"/>
    </source>
</evidence>
<keyword evidence="3 7" id="KW-0597">Phosphoprotein</keyword>
<feature type="domain" description="Histidine kinase" evidence="9">
    <location>
        <begin position="222"/>
        <end position="434"/>
    </location>
</feature>
<evidence type="ECO:0000259" key="10">
    <source>
        <dbReference type="PROSITE" id="PS50110"/>
    </source>
</evidence>
<dbReference type="InterPro" id="IPR003661">
    <property type="entry name" value="HisK_dim/P_dom"/>
</dbReference>
<evidence type="ECO:0000256" key="4">
    <source>
        <dbReference type="ARBA" id="ARBA00022679"/>
    </source>
</evidence>
<dbReference type="InterPro" id="IPR001789">
    <property type="entry name" value="Sig_transdc_resp-reg_receiver"/>
</dbReference>